<reference evidence="2" key="1">
    <citation type="submission" date="2023-01" db="EMBL/GenBank/DDBJ databases">
        <title>The growth and conidiation of Purpureocillium lavendulum are regulated by nitrogen source and histone H3K14 acetylation.</title>
        <authorList>
            <person name="Tang P."/>
            <person name="Han J."/>
            <person name="Zhang C."/>
            <person name="Tang P."/>
            <person name="Qi F."/>
            <person name="Zhang K."/>
            <person name="Liang L."/>
        </authorList>
    </citation>
    <scope>NUCLEOTIDE SEQUENCE</scope>
    <source>
        <strain evidence="2">YMF1.00683</strain>
    </source>
</reference>
<dbReference type="EMBL" id="JAQHRD010000001">
    <property type="protein sequence ID" value="KAJ6445242.1"/>
    <property type="molecule type" value="Genomic_DNA"/>
</dbReference>
<gene>
    <name evidence="2" type="ORF">O9K51_00001</name>
</gene>
<sequence length="128" mass="13923">MAVKKESGKKAEQTLDIATLTRRALIDLTEVDTRDIDYKKLERDCELLKDVINNNHDEIGMVLRLVCSGKATLETIGSTAATLDKIGFTEKAFRDKGGGLIGLIVVAVACMLIAGCDGCAHTDWAKRK</sequence>
<keyword evidence="3" id="KW-1185">Reference proteome</keyword>
<dbReference type="AlphaFoldDB" id="A0AB34G0T1"/>
<name>A0AB34G0T1_9HYPO</name>
<evidence type="ECO:0000313" key="2">
    <source>
        <dbReference type="EMBL" id="KAJ6445242.1"/>
    </source>
</evidence>
<accession>A0AB34G0T1</accession>
<proteinExistence type="predicted"/>
<protein>
    <submittedName>
        <fullName evidence="2">Uncharacterized protein</fullName>
    </submittedName>
</protein>
<dbReference type="Proteomes" id="UP001163105">
    <property type="component" value="Unassembled WGS sequence"/>
</dbReference>
<keyword evidence="1" id="KW-1133">Transmembrane helix</keyword>
<feature type="transmembrane region" description="Helical" evidence="1">
    <location>
        <begin position="100"/>
        <end position="120"/>
    </location>
</feature>
<evidence type="ECO:0000313" key="3">
    <source>
        <dbReference type="Proteomes" id="UP001163105"/>
    </source>
</evidence>
<organism evidence="2 3">
    <name type="scientific">Purpureocillium lavendulum</name>
    <dbReference type="NCBI Taxonomy" id="1247861"/>
    <lineage>
        <taxon>Eukaryota</taxon>
        <taxon>Fungi</taxon>
        <taxon>Dikarya</taxon>
        <taxon>Ascomycota</taxon>
        <taxon>Pezizomycotina</taxon>
        <taxon>Sordariomycetes</taxon>
        <taxon>Hypocreomycetidae</taxon>
        <taxon>Hypocreales</taxon>
        <taxon>Ophiocordycipitaceae</taxon>
        <taxon>Purpureocillium</taxon>
    </lineage>
</organism>
<keyword evidence="1" id="KW-0812">Transmembrane</keyword>
<keyword evidence="1" id="KW-0472">Membrane</keyword>
<evidence type="ECO:0000256" key="1">
    <source>
        <dbReference type="SAM" id="Phobius"/>
    </source>
</evidence>
<comment type="caution">
    <text evidence="2">The sequence shown here is derived from an EMBL/GenBank/DDBJ whole genome shotgun (WGS) entry which is preliminary data.</text>
</comment>